<feature type="domain" description="4'-phosphopantetheinyl transferase N-terminal" evidence="4">
    <location>
        <begin position="38"/>
        <end position="117"/>
    </location>
</feature>
<sequence>MTSLAQDLWRSPPALPHLSARTVHLWYAVLEQPKSVVEQLYQTLSTEERARARRFYFEHDRQHFIVGRGVLRDVLGRYIGLDAQQLHFCYGAHGKPALLQLRANDILNFNVSHSHGIALYAVALNRELGVDVEHMRHLADAEQIADNFFSLSERKALRSLMTQDQRTEAFFSCWTRKEAYVKALGNGLSQPLDQFDVSLLPGEAAELLAVQGKPAEVQRWKLQNISLPSSFARQYKAALVVETRPSNDPLIELWQWQAKGA</sequence>
<dbReference type="Pfam" id="PF01648">
    <property type="entry name" value="ACPS"/>
    <property type="match status" value="1"/>
</dbReference>
<dbReference type="SUPFAM" id="SSF56214">
    <property type="entry name" value="4'-phosphopantetheinyl transferase"/>
    <property type="match status" value="2"/>
</dbReference>
<reference evidence="5 6" key="1">
    <citation type="submission" date="2023-02" db="EMBL/GenBank/DDBJ databases">
        <title>Dictyobacter halimunensis sp. nov., a new member of the class Ktedonobacteria from forest soil in a geothermal area.</title>
        <authorList>
            <person name="Rachmania M.K."/>
            <person name="Ningsih F."/>
            <person name="Sakai Y."/>
            <person name="Yabe S."/>
            <person name="Yokota A."/>
            <person name="Sjamsuridzal W."/>
        </authorList>
    </citation>
    <scope>NUCLEOTIDE SEQUENCE [LARGE SCALE GENOMIC DNA]</scope>
    <source>
        <strain evidence="5 6">S3.2.2.5</strain>
    </source>
</reference>
<dbReference type="Pfam" id="PF22624">
    <property type="entry name" value="AASDHPPT_N"/>
    <property type="match status" value="1"/>
</dbReference>
<accession>A0ABQ6FII9</accession>
<dbReference type="InterPro" id="IPR055066">
    <property type="entry name" value="AASDHPPT_N"/>
</dbReference>
<evidence type="ECO:0008006" key="7">
    <source>
        <dbReference type="Google" id="ProtNLM"/>
    </source>
</evidence>
<dbReference type="InterPro" id="IPR050559">
    <property type="entry name" value="P-Pant_transferase_sf"/>
</dbReference>
<evidence type="ECO:0000259" key="3">
    <source>
        <dbReference type="Pfam" id="PF01648"/>
    </source>
</evidence>
<proteinExistence type="inferred from homology"/>
<evidence type="ECO:0000313" key="6">
    <source>
        <dbReference type="Proteomes" id="UP001344906"/>
    </source>
</evidence>
<comment type="caution">
    <text evidence="5">The sequence shown here is derived from an EMBL/GenBank/DDBJ whole genome shotgun (WGS) entry which is preliminary data.</text>
</comment>
<dbReference type="Gene3D" id="3.90.470.20">
    <property type="entry name" value="4'-phosphopantetheinyl transferase domain"/>
    <property type="match status" value="2"/>
</dbReference>
<dbReference type="PANTHER" id="PTHR12215">
    <property type="entry name" value="PHOSPHOPANTETHEINE TRANSFERASE"/>
    <property type="match status" value="1"/>
</dbReference>
<evidence type="ECO:0000259" key="4">
    <source>
        <dbReference type="Pfam" id="PF22624"/>
    </source>
</evidence>
<evidence type="ECO:0000256" key="1">
    <source>
        <dbReference type="ARBA" id="ARBA00010990"/>
    </source>
</evidence>
<feature type="domain" description="4'-phosphopantetheinyl transferase" evidence="3">
    <location>
        <begin position="128"/>
        <end position="238"/>
    </location>
</feature>
<dbReference type="EMBL" id="BSRI01000001">
    <property type="protein sequence ID" value="GLV53946.1"/>
    <property type="molecule type" value="Genomic_DNA"/>
</dbReference>
<gene>
    <name evidence="5" type="ORF">KDH_07970</name>
</gene>
<protein>
    <recommendedName>
        <fullName evidence="7">4'-phosphopantetheinyl transferase</fullName>
    </recommendedName>
</protein>
<dbReference type="PANTHER" id="PTHR12215:SF10">
    <property type="entry name" value="L-AMINOADIPATE-SEMIALDEHYDE DEHYDROGENASE-PHOSPHOPANTETHEINYL TRANSFERASE"/>
    <property type="match status" value="1"/>
</dbReference>
<evidence type="ECO:0000256" key="2">
    <source>
        <dbReference type="ARBA" id="ARBA00022679"/>
    </source>
</evidence>
<evidence type="ECO:0000313" key="5">
    <source>
        <dbReference type="EMBL" id="GLV53946.1"/>
    </source>
</evidence>
<dbReference type="InterPro" id="IPR008278">
    <property type="entry name" value="4-PPantetheinyl_Trfase_dom"/>
</dbReference>
<organism evidence="5 6">
    <name type="scientific">Dictyobacter halimunensis</name>
    <dbReference type="NCBI Taxonomy" id="3026934"/>
    <lineage>
        <taxon>Bacteria</taxon>
        <taxon>Bacillati</taxon>
        <taxon>Chloroflexota</taxon>
        <taxon>Ktedonobacteria</taxon>
        <taxon>Ktedonobacterales</taxon>
        <taxon>Dictyobacteraceae</taxon>
        <taxon>Dictyobacter</taxon>
    </lineage>
</organism>
<dbReference type="InterPro" id="IPR037143">
    <property type="entry name" value="4-PPantetheinyl_Trfase_dom_sf"/>
</dbReference>
<name>A0ABQ6FII9_9CHLR</name>
<keyword evidence="2" id="KW-0808">Transferase</keyword>
<dbReference type="Proteomes" id="UP001344906">
    <property type="component" value="Unassembled WGS sequence"/>
</dbReference>
<keyword evidence="6" id="KW-1185">Reference proteome</keyword>
<comment type="similarity">
    <text evidence="1">Belongs to the P-Pant transferase superfamily. Gsp/Sfp/HetI/AcpT family.</text>
</comment>